<dbReference type="PaxDb" id="589924-Ferp_0801"/>
<evidence type="ECO:0000259" key="2">
    <source>
        <dbReference type="Pfam" id="PF18423"/>
    </source>
</evidence>
<dbReference type="Pfam" id="PF04324">
    <property type="entry name" value="Fer2_BFD"/>
    <property type="match status" value="1"/>
</dbReference>
<dbReference type="Proteomes" id="UP000002613">
    <property type="component" value="Chromosome"/>
</dbReference>
<dbReference type="GeneID" id="8778307"/>
<dbReference type="InterPro" id="IPR040890">
    <property type="entry name" value="Znf_CopZ"/>
</dbReference>
<dbReference type="HOGENOM" id="CLU_115326_1_0_2"/>
<dbReference type="STRING" id="589924.Ferp_0801"/>
<dbReference type="CDD" id="cd10141">
    <property type="entry name" value="CopZ-like_Fer2_BFD-like"/>
    <property type="match status" value="1"/>
</dbReference>
<accession>D3RWV6</accession>
<organism evidence="3 4">
    <name type="scientific">Ferroglobus placidus (strain DSM 10642 / AEDII12DO)</name>
    <dbReference type="NCBI Taxonomy" id="589924"/>
    <lineage>
        <taxon>Archaea</taxon>
        <taxon>Methanobacteriati</taxon>
        <taxon>Methanobacteriota</taxon>
        <taxon>Archaeoglobi</taxon>
        <taxon>Archaeoglobales</taxon>
        <taxon>Archaeoglobaceae</taxon>
        <taxon>Ferroglobus</taxon>
    </lineage>
</organism>
<feature type="domain" description="BFD-like [2Fe-2S]-binding" evidence="1">
    <location>
        <begin position="72"/>
        <end position="106"/>
    </location>
</feature>
<dbReference type="InterPro" id="IPR007419">
    <property type="entry name" value="BFD-like_2Fe2S-bd_dom"/>
</dbReference>
<reference evidence="3 4" key="2">
    <citation type="journal article" date="2011" name="Stand. Genomic Sci.">
        <title>Complete genome sequence of Ferroglobus placidus AEDII12DO.</title>
        <authorList>
            <person name="Anderson I."/>
            <person name="Risso C."/>
            <person name="Holmes D."/>
            <person name="Lucas S."/>
            <person name="Copeland A."/>
            <person name="Lapidus A."/>
            <person name="Cheng J.F."/>
            <person name="Bruce D."/>
            <person name="Goodwin L."/>
            <person name="Pitluck S."/>
            <person name="Saunders E."/>
            <person name="Brettin T."/>
            <person name="Detter J.C."/>
            <person name="Han C."/>
            <person name="Tapia R."/>
            <person name="Larimer F."/>
            <person name="Land M."/>
            <person name="Hauser L."/>
            <person name="Woyke T."/>
            <person name="Lovley D."/>
            <person name="Kyrpides N."/>
            <person name="Ivanova N."/>
        </authorList>
    </citation>
    <scope>NUCLEOTIDE SEQUENCE [LARGE SCALE GENOMIC DNA]</scope>
    <source>
        <strain evidence="4">DSM 10642 / AEDII12DO</strain>
    </source>
</reference>
<evidence type="ECO:0000259" key="1">
    <source>
        <dbReference type="Pfam" id="PF04324"/>
    </source>
</evidence>
<gene>
    <name evidence="3" type="ordered locus">Ferp_0801</name>
</gene>
<reference evidence="4" key="1">
    <citation type="submission" date="2010-02" db="EMBL/GenBank/DDBJ databases">
        <title>Complete sequence of Ferroglobus placidus DSM 10642.</title>
        <authorList>
            <consortium name="US DOE Joint Genome Institute"/>
            <person name="Lucas S."/>
            <person name="Copeland A."/>
            <person name="Lapidus A."/>
            <person name="Cheng J.-F."/>
            <person name="Bruce D."/>
            <person name="Goodwin L."/>
            <person name="Pitluck S."/>
            <person name="Saunders E."/>
            <person name="Brettin T."/>
            <person name="Detter J.C."/>
            <person name="Han C."/>
            <person name="Tapia R."/>
            <person name="Larimer F."/>
            <person name="Land M."/>
            <person name="Hauser L."/>
            <person name="Kyrpides N."/>
            <person name="Ivanova N."/>
            <person name="Holmes D."/>
            <person name="Lovley D."/>
            <person name="Kyrpides N."/>
            <person name="Anderson I.J."/>
            <person name="Woyke T."/>
        </authorList>
    </citation>
    <scope>NUCLEOTIDE SEQUENCE [LARGE SCALE GENOMIC DNA]</scope>
    <source>
        <strain evidence="4">DSM 10642 / AEDII12DO</strain>
    </source>
</reference>
<dbReference type="eggNOG" id="arCOG05745">
    <property type="taxonomic scope" value="Archaea"/>
</dbReference>
<protein>
    <submittedName>
        <fullName evidence="3">BFD domain protein (2Fe-2S)-binding domain protein</fullName>
    </submittedName>
</protein>
<dbReference type="Gene3D" id="1.10.10.1100">
    <property type="entry name" value="BFD-like [2Fe-2S]-binding domain"/>
    <property type="match status" value="1"/>
</dbReference>
<dbReference type="AlphaFoldDB" id="D3RWV6"/>
<proteinExistence type="predicted"/>
<dbReference type="Gene3D" id="2.20.25.270">
    <property type="match status" value="1"/>
</dbReference>
<sequence length="145" mass="16483">MKCICGVDGWKVKKITVGNHLNPEYWHLLSDDFYFCPNSECDVVYFDGRAIFTTKEVKTKVFFKEKGSPKPLCYCKQVTEEDVIEAIKRGAKSVEEVEEITGIGNGGHCVITNPSGRCCKLYYEGFIEDLLGKKDRDECRECCES</sequence>
<dbReference type="EMBL" id="CP001899">
    <property type="protein sequence ID" value="ADC64969.1"/>
    <property type="molecule type" value="Genomic_DNA"/>
</dbReference>
<evidence type="ECO:0000313" key="3">
    <source>
        <dbReference type="EMBL" id="ADC64969.1"/>
    </source>
</evidence>
<evidence type="ECO:0000313" key="4">
    <source>
        <dbReference type="Proteomes" id="UP000002613"/>
    </source>
</evidence>
<dbReference type="RefSeq" id="WP_012965312.1">
    <property type="nucleotide sequence ID" value="NC_013849.1"/>
</dbReference>
<dbReference type="Pfam" id="PF18423">
    <property type="entry name" value="zf_CopZ"/>
    <property type="match status" value="1"/>
</dbReference>
<keyword evidence="4" id="KW-1185">Reference proteome</keyword>
<dbReference type="KEGG" id="fpl:Ferp_0801"/>
<dbReference type="InterPro" id="IPR041854">
    <property type="entry name" value="BFD-like_2Fe2S-bd_dom_sf"/>
</dbReference>
<name>D3RWV6_FERPA</name>
<feature type="domain" description="CopZ zinc binding" evidence="2">
    <location>
        <begin position="4"/>
        <end position="58"/>
    </location>
</feature>
<dbReference type="OrthoDB" id="141952at2157"/>